<name>A0A6C2TZF2_PONDE</name>
<dbReference type="Gene3D" id="2.160.20.10">
    <property type="entry name" value="Single-stranded right-handed beta-helix, Pectin lyase-like"/>
    <property type="match status" value="2"/>
</dbReference>
<dbReference type="InterPro" id="IPR011050">
    <property type="entry name" value="Pectin_lyase_fold/virulence"/>
</dbReference>
<feature type="domain" description="Right handed beta helix" evidence="3">
    <location>
        <begin position="348"/>
        <end position="492"/>
    </location>
</feature>
<protein>
    <recommendedName>
        <fullName evidence="3">Right handed beta helix domain-containing protein</fullName>
    </recommendedName>
</protein>
<evidence type="ECO:0000256" key="2">
    <source>
        <dbReference type="SAM" id="SignalP"/>
    </source>
</evidence>
<dbReference type="InterPro" id="IPR039448">
    <property type="entry name" value="Beta_helix"/>
</dbReference>
<evidence type="ECO:0000313" key="4">
    <source>
        <dbReference type="EMBL" id="VGO12983.1"/>
    </source>
</evidence>
<dbReference type="PANTHER" id="PTHR36453:SF1">
    <property type="entry name" value="RIGHT HANDED BETA HELIX DOMAIN-CONTAINING PROTEIN"/>
    <property type="match status" value="1"/>
</dbReference>
<organism evidence="4 5">
    <name type="scientific">Pontiella desulfatans</name>
    <dbReference type="NCBI Taxonomy" id="2750659"/>
    <lineage>
        <taxon>Bacteria</taxon>
        <taxon>Pseudomonadati</taxon>
        <taxon>Kiritimatiellota</taxon>
        <taxon>Kiritimatiellia</taxon>
        <taxon>Kiritimatiellales</taxon>
        <taxon>Pontiellaceae</taxon>
        <taxon>Pontiella</taxon>
    </lineage>
</organism>
<keyword evidence="2" id="KW-0732">Signal</keyword>
<dbReference type="InterPro" id="IPR012334">
    <property type="entry name" value="Pectin_lyas_fold"/>
</dbReference>
<evidence type="ECO:0000256" key="1">
    <source>
        <dbReference type="SAM" id="MobiDB-lite"/>
    </source>
</evidence>
<evidence type="ECO:0000313" key="5">
    <source>
        <dbReference type="Proteomes" id="UP000366872"/>
    </source>
</evidence>
<dbReference type="PANTHER" id="PTHR36453">
    <property type="entry name" value="SECRETED PROTEIN-RELATED"/>
    <property type="match status" value="1"/>
</dbReference>
<sequence length="732" mass="79701">MAGKTPILVAVPSLFVVCSAVSAATYFVSPSGNDGNPGRSEEQPFRMVQHAVDRMRAGDTLVVLDGCYTGTLKLKSGIALQAKNPRKVVLCGAEPLKGAFEKHEGNIFRINVGTNPKQIFYANQPMSWARWPNLTWSENWIGNKKWASSGPGSGPGELKADAFGGMKDLDLVGGYCFLRYSKGNSCYSRLIESFDGDTLHWDDRDFYSVAFTGEDGRKGSPAAIGKGKAKPNVRARFFLAGALDLLDAEGEWFAEDGILYFHAPGGGQPNAAEVWVKTADYAIHSDEVVSDVRIQGIDFFATSVKLGHPANDRIIFQDAHFTYIGAEPLFINNPLGQQIAKPIHVEGTRVGFDACLFAGAQNTALRLGGSDLIVQNCVFAENNRHANFQSVALHVYAKGTFKVTRNTFFNNCSDAIRISFDHGAYSGSANPDISFNNICNAGLYNSDVSGVYMPNLSQHWTEFHHNWVHNVKGNGVRLDQAGEKLTVHHNVFWASKRGLNIEGFGNFNVYNNTSVLNHEPCMMTRNVVAKRKGTGDATVSNDTSFPPIDDWNVLNNLVAEFVDRVGPSEDGPFTESRQAGTLHPERAKNKSIPISDRGSVQGNLTGFENSIFMNGELDGLNLIPVDGTVKNGVGQTAGLNAQGVTALDRFRGAYEYKGIAWPTGSDWMPYGLAVPGTMAQAEAYAKKYHAVSIVPEIAVVDLPRGVLGLNTYQAADVQRVPMNAKKKKKKKK</sequence>
<gene>
    <name evidence="4" type="ORF">PDESU_01537</name>
</gene>
<evidence type="ECO:0000259" key="3">
    <source>
        <dbReference type="Pfam" id="PF13229"/>
    </source>
</evidence>
<dbReference type="SUPFAM" id="SSF51126">
    <property type="entry name" value="Pectin lyase-like"/>
    <property type="match status" value="1"/>
</dbReference>
<keyword evidence="5" id="KW-1185">Reference proteome</keyword>
<dbReference type="RefSeq" id="WP_136078600.1">
    <property type="nucleotide sequence ID" value="NZ_CAAHFG010000001.1"/>
</dbReference>
<feature type="region of interest" description="Disordered" evidence="1">
    <location>
        <begin position="568"/>
        <end position="595"/>
    </location>
</feature>
<accession>A0A6C2TZF2</accession>
<dbReference type="AlphaFoldDB" id="A0A6C2TZF2"/>
<dbReference type="Proteomes" id="UP000366872">
    <property type="component" value="Unassembled WGS sequence"/>
</dbReference>
<proteinExistence type="predicted"/>
<dbReference type="EMBL" id="CAAHFG010000001">
    <property type="protein sequence ID" value="VGO12983.1"/>
    <property type="molecule type" value="Genomic_DNA"/>
</dbReference>
<reference evidence="4 5" key="1">
    <citation type="submission" date="2019-04" db="EMBL/GenBank/DDBJ databases">
        <authorList>
            <person name="Van Vliet M D."/>
        </authorList>
    </citation>
    <scope>NUCLEOTIDE SEQUENCE [LARGE SCALE GENOMIC DNA]</scope>
    <source>
        <strain evidence="4 5">F1</strain>
    </source>
</reference>
<dbReference type="Pfam" id="PF13229">
    <property type="entry name" value="Beta_helix"/>
    <property type="match status" value="1"/>
</dbReference>
<feature type="signal peptide" evidence="2">
    <location>
        <begin position="1"/>
        <end position="23"/>
    </location>
</feature>
<feature type="chain" id="PRO_5025595962" description="Right handed beta helix domain-containing protein" evidence="2">
    <location>
        <begin position="24"/>
        <end position="732"/>
    </location>
</feature>